<evidence type="ECO:0000259" key="1">
    <source>
        <dbReference type="Pfam" id="PF09431"/>
    </source>
</evidence>
<dbReference type="InterPro" id="IPR018556">
    <property type="entry name" value="SPIN90/Ldb17_LRD"/>
</dbReference>
<dbReference type="Pfam" id="PF09431">
    <property type="entry name" value="SPIN90_LRD"/>
    <property type="match status" value="1"/>
</dbReference>
<evidence type="ECO:0000313" key="2">
    <source>
        <dbReference type="EMBL" id="KAJ3047349.1"/>
    </source>
</evidence>
<dbReference type="InterPro" id="IPR030125">
    <property type="entry name" value="SPIN90/Ldb17"/>
</dbReference>
<dbReference type="GO" id="GO:0071933">
    <property type="term" value="F:Arp2/3 complex binding"/>
    <property type="evidence" value="ECO:0007669"/>
    <property type="project" value="TreeGrafter"/>
</dbReference>
<dbReference type="GO" id="GO:0000147">
    <property type="term" value="P:actin cortical patch assembly"/>
    <property type="evidence" value="ECO:0007669"/>
    <property type="project" value="TreeGrafter"/>
</dbReference>
<gene>
    <name evidence="2" type="ORF">HK097_011605</name>
</gene>
<protein>
    <recommendedName>
        <fullName evidence="1">SPIN90/Ldb17 leucine-rich domain-containing protein</fullName>
    </recommendedName>
</protein>
<accession>A0AAD5SE35</accession>
<dbReference type="AlphaFoldDB" id="A0AAD5SE35"/>
<proteinExistence type="predicted"/>
<feature type="domain" description="SPIN90/Ldb17 leucine-rich" evidence="1">
    <location>
        <begin position="187"/>
        <end position="319"/>
    </location>
</feature>
<dbReference type="PANTHER" id="PTHR13357:SF1">
    <property type="entry name" value="NCK-INTERACTING PROTEIN WITH SH3 DOMAIN"/>
    <property type="match status" value="1"/>
</dbReference>
<organism evidence="2 3">
    <name type="scientific">Rhizophlyctis rosea</name>
    <dbReference type="NCBI Taxonomy" id="64517"/>
    <lineage>
        <taxon>Eukaryota</taxon>
        <taxon>Fungi</taxon>
        <taxon>Fungi incertae sedis</taxon>
        <taxon>Chytridiomycota</taxon>
        <taxon>Chytridiomycota incertae sedis</taxon>
        <taxon>Chytridiomycetes</taxon>
        <taxon>Rhizophlyctidales</taxon>
        <taxon>Rhizophlyctidaceae</taxon>
        <taxon>Rhizophlyctis</taxon>
    </lineage>
</organism>
<dbReference type="PANTHER" id="PTHR13357">
    <property type="entry name" value="SH3 ADAPTER PROTEIN SPIN90 NCK INTERACTING PROTEIN WITH SH3 DOMAIN"/>
    <property type="match status" value="1"/>
</dbReference>
<evidence type="ECO:0000313" key="3">
    <source>
        <dbReference type="Proteomes" id="UP001212841"/>
    </source>
</evidence>
<keyword evidence="3" id="KW-1185">Reference proteome</keyword>
<dbReference type="Proteomes" id="UP001212841">
    <property type="component" value="Unassembled WGS sequence"/>
</dbReference>
<comment type="caution">
    <text evidence="2">The sequence shown here is derived from an EMBL/GenBank/DDBJ whole genome shotgun (WGS) entry which is preliminary data.</text>
</comment>
<dbReference type="EMBL" id="JADGJD010000978">
    <property type="protein sequence ID" value="KAJ3047349.1"/>
    <property type="molecule type" value="Genomic_DNA"/>
</dbReference>
<dbReference type="GO" id="GO:0051666">
    <property type="term" value="P:actin cortical patch localization"/>
    <property type="evidence" value="ECO:0007669"/>
    <property type="project" value="TreeGrafter"/>
</dbReference>
<sequence length="357" mass="41439">MSTSSLLTSRRGSEDLRELESLLQDLTELLVATPGPDDVERQLGNVFERIRLSLRYVRSDNDMEIICQEVLESHTFEESREEVLQILSRTDDKDPSNAYIIYSLLYRLGQDYPNTYRRLLEEDWHHHLKDVILERVGDRSHHVAVQLLYELAKMQELSIGDLETFDTPFLTFLLDRIEKTRDVGEAENYALIRLLLVLHEQFRLKTQFSASFPNRVTSTISSRINESKTLSENFVFMFNRGGDTSFQLVMIRFLKEVFESEILATLFYTNDTRVILDVILRETRNTAEEDEAVREGYILLLPSLLRNTDLGKYGYKSAEVIRMLTELRDSPLGRSGTRRVADRVLNEVQGVLGEVWC</sequence>
<reference evidence="2" key="1">
    <citation type="submission" date="2020-05" db="EMBL/GenBank/DDBJ databases">
        <title>Phylogenomic resolution of chytrid fungi.</title>
        <authorList>
            <person name="Stajich J.E."/>
            <person name="Amses K."/>
            <person name="Simmons R."/>
            <person name="Seto K."/>
            <person name="Myers J."/>
            <person name="Bonds A."/>
            <person name="Quandt C.A."/>
            <person name="Barry K."/>
            <person name="Liu P."/>
            <person name="Grigoriev I."/>
            <person name="Longcore J.E."/>
            <person name="James T.Y."/>
        </authorList>
    </citation>
    <scope>NUCLEOTIDE SEQUENCE</scope>
    <source>
        <strain evidence="2">JEL0318</strain>
    </source>
</reference>
<dbReference type="GO" id="GO:0030479">
    <property type="term" value="C:actin cortical patch"/>
    <property type="evidence" value="ECO:0007669"/>
    <property type="project" value="TreeGrafter"/>
</dbReference>
<name>A0AAD5SE35_9FUNG</name>
<dbReference type="GO" id="GO:0006897">
    <property type="term" value="P:endocytosis"/>
    <property type="evidence" value="ECO:0007669"/>
    <property type="project" value="TreeGrafter"/>
</dbReference>